<organism evidence="2">
    <name type="scientific">marine sediment metagenome</name>
    <dbReference type="NCBI Taxonomy" id="412755"/>
    <lineage>
        <taxon>unclassified sequences</taxon>
        <taxon>metagenomes</taxon>
        <taxon>ecological metagenomes</taxon>
    </lineage>
</organism>
<feature type="non-terminal residue" evidence="2">
    <location>
        <position position="1"/>
    </location>
</feature>
<feature type="domain" description="Methylene-tetrahydrofolate reductase C-terminal-like" evidence="1">
    <location>
        <begin position="40"/>
        <end position="132"/>
    </location>
</feature>
<gene>
    <name evidence="2" type="ORF">S06H3_35465</name>
</gene>
<sequence>YEFLDSLVDKIGDVDAILSLGCGIGVQAIAERLPDLPVLPGVNTSFMGMTEEWGVWDERCTACGDCRLADTAGICPITRCTKGILNGPCAGTKNGKCEANKDMDCAWILIYKRLERLGQLDKMRRYYPLRNFRTIPRPKRVVSKASIEVGEGDG</sequence>
<dbReference type="AlphaFoldDB" id="X1LVR4"/>
<dbReference type="Pfam" id="PF12225">
    <property type="entry name" value="DUF5981"/>
    <property type="match status" value="1"/>
</dbReference>
<comment type="caution">
    <text evidence="2">The sequence shown here is derived from an EMBL/GenBank/DDBJ whole genome shotgun (WGS) entry which is preliminary data.</text>
</comment>
<name>X1LVR4_9ZZZZ</name>
<evidence type="ECO:0000313" key="2">
    <source>
        <dbReference type="EMBL" id="GAI23168.1"/>
    </source>
</evidence>
<reference evidence="2" key="1">
    <citation type="journal article" date="2014" name="Front. Microbiol.">
        <title>High frequency of phylogenetically diverse reductive dehalogenase-homologous genes in deep subseafloor sedimentary metagenomes.</title>
        <authorList>
            <person name="Kawai M."/>
            <person name="Futagami T."/>
            <person name="Toyoda A."/>
            <person name="Takaki Y."/>
            <person name="Nishi S."/>
            <person name="Hori S."/>
            <person name="Arai W."/>
            <person name="Tsubouchi T."/>
            <person name="Morono Y."/>
            <person name="Uchiyama I."/>
            <person name="Ito T."/>
            <person name="Fujiyama A."/>
            <person name="Inagaki F."/>
            <person name="Takami H."/>
        </authorList>
    </citation>
    <scope>NUCLEOTIDE SEQUENCE</scope>
    <source>
        <strain evidence="2">Expedition CK06-06</strain>
    </source>
</reference>
<evidence type="ECO:0000259" key="1">
    <source>
        <dbReference type="Pfam" id="PF12225"/>
    </source>
</evidence>
<proteinExistence type="predicted"/>
<accession>X1LVR4</accession>
<dbReference type="EMBL" id="BARV01021393">
    <property type="protein sequence ID" value="GAI23168.1"/>
    <property type="molecule type" value="Genomic_DNA"/>
</dbReference>
<dbReference type="InterPro" id="IPR022026">
    <property type="entry name" value="DUF5981"/>
</dbReference>
<protein>
    <recommendedName>
        <fullName evidence="1">Methylene-tetrahydrofolate reductase C-terminal-like domain-containing protein</fullName>
    </recommendedName>
</protein>